<dbReference type="EMBL" id="VUJW01000003">
    <property type="protein sequence ID" value="KAA1428094.1"/>
    <property type="molecule type" value="Genomic_DNA"/>
</dbReference>
<evidence type="ECO:0000313" key="2">
    <source>
        <dbReference type="EMBL" id="KAA1428094.1"/>
    </source>
</evidence>
<proteinExistence type="predicted"/>
<accession>A0A5B1M5T1</accession>
<comment type="caution">
    <text evidence="2">The sequence shown here is derived from an EMBL/GenBank/DDBJ whole genome shotgun (WGS) entry which is preliminary data.</text>
</comment>
<reference evidence="2 3" key="2">
    <citation type="submission" date="2019-09" db="EMBL/GenBank/DDBJ databases">
        <authorList>
            <person name="Jin C."/>
        </authorList>
    </citation>
    <scope>NUCLEOTIDE SEQUENCE [LARGE SCALE GENOMIC DNA]</scope>
    <source>
        <strain evidence="2 3">BN140041</strain>
    </source>
</reference>
<feature type="transmembrane region" description="Helical" evidence="1">
    <location>
        <begin position="50"/>
        <end position="77"/>
    </location>
</feature>
<dbReference type="PANTHER" id="PTHR30188">
    <property type="entry name" value="ABC TRANSPORTER PERMEASE PROTEIN-RELATED"/>
    <property type="match status" value="1"/>
</dbReference>
<sequence>MTRTAYATLNDLGDQVVFYGRSIGSIPRACIHYHREVLRLLAEVSLGRGALVLVAGTLGIIVFEVLAVGSVVGLVGYQGLKQVGIQPYIGFLSAYFNTREVAPLIASNALIATVGAGFTAQLGAMRISEEIDALEVMAIRSIPYLVSTRVVAAFIAVIPLYTVGLMGTYLATQLVSIQYYGLTGGTYDHYFTLFLPPVDVLYSFGKVLVFSVILTMICCYYGYTAQGGPAGVGVAVGRAVRLSQVMIVVADFFLSLALWGSTTTVRIAG</sequence>
<dbReference type="Pfam" id="PF02405">
    <property type="entry name" value="MlaE"/>
    <property type="match status" value="1"/>
</dbReference>
<evidence type="ECO:0000313" key="3">
    <source>
        <dbReference type="Proteomes" id="UP000324351"/>
    </source>
</evidence>
<dbReference type="AlphaFoldDB" id="A0A5B1M5T1"/>
<keyword evidence="1" id="KW-0472">Membrane</keyword>
<dbReference type="InterPro" id="IPR030802">
    <property type="entry name" value="Permease_MalE"/>
</dbReference>
<dbReference type="Proteomes" id="UP000324351">
    <property type="component" value="Unassembled WGS sequence"/>
</dbReference>
<feature type="transmembrane region" description="Helical" evidence="1">
    <location>
        <begin position="150"/>
        <end position="180"/>
    </location>
</feature>
<dbReference type="PANTHER" id="PTHR30188:SF13">
    <property type="entry name" value="CONSERVED HYPOTHETICAL INTEGRAL MEMBRANE PROTEIN YRBE3B"/>
    <property type="match status" value="1"/>
</dbReference>
<feature type="transmembrane region" description="Helical" evidence="1">
    <location>
        <begin position="200"/>
        <end position="223"/>
    </location>
</feature>
<feature type="transmembrane region" description="Helical" evidence="1">
    <location>
        <begin position="244"/>
        <end position="262"/>
    </location>
</feature>
<keyword evidence="1" id="KW-1133">Transmembrane helix</keyword>
<dbReference type="GO" id="GO:0043190">
    <property type="term" value="C:ATP-binding cassette (ABC) transporter complex"/>
    <property type="evidence" value="ECO:0007669"/>
    <property type="project" value="InterPro"/>
</dbReference>
<protein>
    <submittedName>
        <fullName evidence="2">ABC transporter permease</fullName>
    </submittedName>
</protein>
<evidence type="ECO:0000256" key="1">
    <source>
        <dbReference type="SAM" id="Phobius"/>
    </source>
</evidence>
<name>A0A5B1M5T1_9ACTN</name>
<keyword evidence="3" id="KW-1185">Reference proteome</keyword>
<organism evidence="2 3">
    <name type="scientific">Nocardioides antri</name>
    <dbReference type="NCBI Taxonomy" id="2607659"/>
    <lineage>
        <taxon>Bacteria</taxon>
        <taxon>Bacillati</taxon>
        <taxon>Actinomycetota</taxon>
        <taxon>Actinomycetes</taxon>
        <taxon>Propionibacteriales</taxon>
        <taxon>Nocardioidaceae</taxon>
        <taxon>Nocardioides</taxon>
    </lineage>
</organism>
<dbReference type="GO" id="GO:0005548">
    <property type="term" value="F:phospholipid transporter activity"/>
    <property type="evidence" value="ECO:0007669"/>
    <property type="project" value="TreeGrafter"/>
</dbReference>
<gene>
    <name evidence="2" type="ORF">F0U47_10360</name>
</gene>
<reference evidence="2 3" key="1">
    <citation type="submission" date="2019-09" db="EMBL/GenBank/DDBJ databases">
        <title>Nocardioides panacisoli sp. nov., isolated from the soil of a ginseng field.</title>
        <authorList>
            <person name="Cho C."/>
        </authorList>
    </citation>
    <scope>NUCLEOTIDE SEQUENCE [LARGE SCALE GENOMIC DNA]</scope>
    <source>
        <strain evidence="2 3">BN140041</strain>
    </source>
</reference>
<keyword evidence="1" id="KW-0812">Transmembrane</keyword>